<feature type="domain" description="Periplasmic binding protein" evidence="4">
    <location>
        <begin position="67"/>
        <end position="289"/>
    </location>
</feature>
<name>A0ABN6X3L6_9MICO</name>
<dbReference type="InterPro" id="IPR006311">
    <property type="entry name" value="TAT_signal"/>
</dbReference>
<gene>
    <name evidence="5" type="ORF">GCM10025863_19350</name>
</gene>
<dbReference type="Gene3D" id="3.40.50.2300">
    <property type="match status" value="2"/>
</dbReference>
<evidence type="ECO:0000313" key="6">
    <source>
        <dbReference type="Proteomes" id="UP001321543"/>
    </source>
</evidence>
<dbReference type="RefSeq" id="WP_286299364.1">
    <property type="nucleotide sequence ID" value="NZ_AP027728.1"/>
</dbReference>
<dbReference type="PANTHER" id="PTHR46847:SF1">
    <property type="entry name" value="D-ALLOSE-BINDING PERIPLASMIC PROTEIN-RELATED"/>
    <property type="match status" value="1"/>
</dbReference>
<dbReference type="InterPro" id="IPR028082">
    <property type="entry name" value="Peripla_BP_I"/>
</dbReference>
<dbReference type="PANTHER" id="PTHR46847">
    <property type="entry name" value="D-ALLOSE-BINDING PERIPLASMIC PROTEIN-RELATED"/>
    <property type="match status" value="1"/>
</dbReference>
<comment type="subcellular location">
    <subcellularLocation>
        <location evidence="1">Cell envelope</location>
    </subcellularLocation>
</comment>
<accession>A0ABN6X3L6</accession>
<protein>
    <recommendedName>
        <fullName evidence="4">Periplasmic binding protein domain-containing protein</fullName>
    </recommendedName>
</protein>
<proteinExistence type="inferred from homology"/>
<comment type="similarity">
    <text evidence="2">Belongs to the bacterial solute-binding protein 2 family.</text>
</comment>
<dbReference type="Pfam" id="PF13407">
    <property type="entry name" value="Peripla_BP_4"/>
    <property type="match status" value="1"/>
</dbReference>
<reference evidence="6" key="1">
    <citation type="journal article" date="2019" name="Int. J. Syst. Evol. Microbiol.">
        <title>The Global Catalogue of Microorganisms (GCM) 10K type strain sequencing project: providing services to taxonomists for standard genome sequencing and annotation.</title>
        <authorList>
            <consortium name="The Broad Institute Genomics Platform"/>
            <consortium name="The Broad Institute Genome Sequencing Center for Infectious Disease"/>
            <person name="Wu L."/>
            <person name="Ma J."/>
        </authorList>
    </citation>
    <scope>NUCLEOTIDE SEQUENCE [LARGE SCALE GENOMIC DNA]</scope>
    <source>
        <strain evidence="6">NBRC 106310</strain>
    </source>
</reference>
<evidence type="ECO:0000256" key="3">
    <source>
        <dbReference type="ARBA" id="ARBA00022729"/>
    </source>
</evidence>
<evidence type="ECO:0000313" key="5">
    <source>
        <dbReference type="EMBL" id="BDZ39321.1"/>
    </source>
</evidence>
<evidence type="ECO:0000256" key="2">
    <source>
        <dbReference type="ARBA" id="ARBA00007639"/>
    </source>
</evidence>
<keyword evidence="3" id="KW-0732">Signal</keyword>
<dbReference type="PROSITE" id="PS51257">
    <property type="entry name" value="PROKAR_LIPOPROTEIN"/>
    <property type="match status" value="1"/>
</dbReference>
<dbReference type="Proteomes" id="UP001321543">
    <property type="component" value="Chromosome"/>
</dbReference>
<organism evidence="5 6">
    <name type="scientific">Microbacterium suwonense</name>
    <dbReference type="NCBI Taxonomy" id="683047"/>
    <lineage>
        <taxon>Bacteria</taxon>
        <taxon>Bacillati</taxon>
        <taxon>Actinomycetota</taxon>
        <taxon>Actinomycetes</taxon>
        <taxon>Micrococcales</taxon>
        <taxon>Microbacteriaceae</taxon>
        <taxon>Microbacterium</taxon>
    </lineage>
</organism>
<evidence type="ECO:0000259" key="4">
    <source>
        <dbReference type="Pfam" id="PF13407"/>
    </source>
</evidence>
<dbReference type="EMBL" id="AP027728">
    <property type="protein sequence ID" value="BDZ39321.1"/>
    <property type="molecule type" value="Genomic_DNA"/>
</dbReference>
<evidence type="ECO:0000256" key="1">
    <source>
        <dbReference type="ARBA" id="ARBA00004196"/>
    </source>
</evidence>
<dbReference type="InterPro" id="IPR025997">
    <property type="entry name" value="SBP_2_dom"/>
</dbReference>
<dbReference type="PROSITE" id="PS51318">
    <property type="entry name" value="TAT"/>
    <property type="match status" value="1"/>
</dbReference>
<dbReference type="SUPFAM" id="SSF53822">
    <property type="entry name" value="Periplasmic binding protein-like I"/>
    <property type="match status" value="1"/>
</dbReference>
<keyword evidence="6" id="KW-1185">Reference proteome</keyword>
<sequence length="453" mass="47530">MNPISPRDFSRRDVFRIAGVAGITALGAGLLASCATTGAGGSAGSSGGGAANGPLLMDHLIANVPAFDSTDRAFAAAAAALGARNSFTSHDGDMQKALSQAQQFRALEVKGVFNYLVADASIDRYAKVLADDGIAYQNLSNRLPWFSPADPKFDGHFLGNVGGPFADESYVVTKILLERGGGAGDLILLGGPKGGLSETARRFGAMKAIEEFPDVKLVANAYTDWDITKAQTALETLLPSNPDVKFVLCLNDGVALGALAALKAARNTTALLCGMDGDPGFLAMMAKEDRIVATSAGLIAFSGVLGAVRLFDYINGVEMNPLETFIDTDAIIIDTPDAAAALLELTGEDKPVLWDAAKMSRHLNGDDWITPHHCVIPNPAETEWGPAGVNPTEQPAGWAWPEAYQTALESDGGLDALNALWESKFEDPYGSVREKTEFQGNVLGALSLAGARN</sequence>